<evidence type="ECO:0000313" key="2">
    <source>
        <dbReference type="Proteomes" id="UP000075230"/>
    </source>
</evidence>
<dbReference type="GO" id="GO:0003964">
    <property type="term" value="F:RNA-directed DNA polymerase activity"/>
    <property type="evidence" value="ECO:0007669"/>
    <property type="project" value="UniProtKB-KW"/>
</dbReference>
<dbReference type="Proteomes" id="UP000075230">
    <property type="component" value="Unassembled WGS sequence"/>
</dbReference>
<name>A0A146F3G5_ASPKA</name>
<gene>
    <name evidence="1" type="ORF">RIB2604_00803130</name>
</gene>
<comment type="caution">
    <text evidence="1">The sequence shown here is derived from an EMBL/GenBank/DDBJ whole genome shotgun (WGS) entry which is preliminary data.</text>
</comment>
<proteinExistence type="predicted"/>
<evidence type="ECO:0000313" key="1">
    <source>
        <dbReference type="EMBL" id="GAT20834.1"/>
    </source>
</evidence>
<protein>
    <submittedName>
        <fullName evidence="1">Reverse transcriptase</fullName>
    </submittedName>
</protein>
<keyword evidence="1" id="KW-0808">Transferase</keyword>
<reference evidence="1 2" key="1">
    <citation type="journal article" date="2016" name="DNA Res.">
        <title>Genome sequence of Aspergillus luchuensis NBRC 4314.</title>
        <authorList>
            <person name="Yamada O."/>
            <person name="Machida M."/>
            <person name="Hosoyama A."/>
            <person name="Goto M."/>
            <person name="Takahashi T."/>
            <person name="Futagami T."/>
            <person name="Yamagata Y."/>
            <person name="Takeuchi M."/>
            <person name="Kobayashi T."/>
            <person name="Koike H."/>
            <person name="Abe K."/>
            <person name="Asai K."/>
            <person name="Arita M."/>
            <person name="Fujita N."/>
            <person name="Fukuda K."/>
            <person name="Higa K."/>
            <person name="Horikawa H."/>
            <person name="Ishikawa T."/>
            <person name="Jinno K."/>
            <person name="Kato Y."/>
            <person name="Kirimura K."/>
            <person name="Mizutani O."/>
            <person name="Nakasone K."/>
            <person name="Sano M."/>
            <person name="Shiraishi Y."/>
            <person name="Tsukahara M."/>
            <person name="Gomi K."/>
        </authorList>
    </citation>
    <scope>NUCLEOTIDE SEQUENCE [LARGE SCALE GENOMIC DNA]</scope>
    <source>
        <strain evidence="1 2">RIB 2604</strain>
    </source>
</reference>
<keyword evidence="1" id="KW-0695">RNA-directed DNA polymerase</keyword>
<dbReference type="EMBL" id="BCWF01000008">
    <property type="protein sequence ID" value="GAT20834.1"/>
    <property type="molecule type" value="Genomic_DNA"/>
</dbReference>
<organism evidence="1 2">
    <name type="scientific">Aspergillus kawachii</name>
    <name type="common">White koji mold</name>
    <name type="synonym">Aspergillus awamori var. kawachi</name>
    <dbReference type="NCBI Taxonomy" id="1069201"/>
    <lineage>
        <taxon>Eukaryota</taxon>
        <taxon>Fungi</taxon>
        <taxon>Dikarya</taxon>
        <taxon>Ascomycota</taxon>
        <taxon>Pezizomycotina</taxon>
        <taxon>Eurotiomycetes</taxon>
        <taxon>Eurotiomycetidae</taxon>
        <taxon>Eurotiales</taxon>
        <taxon>Aspergillaceae</taxon>
        <taxon>Aspergillus</taxon>
        <taxon>Aspergillus subgen. Circumdati</taxon>
    </lineage>
</organism>
<sequence>MQRPEQPRLDSRTFVYKHVPIVHLSRLAPLQLAIYGFVRDFDESSPTSGPQFAAILPYLRPIIRAGKSARCDGSHQAALSCHITVPLLQVAPSRGAASVSEEERARTAFQPQLSYLEHEVDLASSMYEVGFGQIDDPGNDEADRLAMEALGPKKMHPFQALLSREKGFVRKKYFIRVEERMNTVYKRKGTSARLTNSCRQSVPEDCTDRSHRTEHFCLHNFGLVTLGWQRTGRKHGFQDDDRCVCGARETVVPVLVDCPKLRPATTIAEAD</sequence>
<dbReference type="AlphaFoldDB" id="A0A146F3G5"/>
<dbReference type="VEuPathDB" id="FungiDB:ASPFODRAFT_104097"/>
<reference evidence="2" key="2">
    <citation type="submission" date="2016-02" db="EMBL/GenBank/DDBJ databases">
        <title>Genome sequencing of Aspergillus luchuensis NBRC 4314.</title>
        <authorList>
            <person name="Yamada O."/>
        </authorList>
    </citation>
    <scope>NUCLEOTIDE SEQUENCE [LARGE SCALE GENOMIC DNA]</scope>
    <source>
        <strain evidence="2">RIB 2604</strain>
    </source>
</reference>
<keyword evidence="1" id="KW-0548">Nucleotidyltransferase</keyword>
<accession>A0A146F3G5</accession>